<gene>
    <name evidence="1" type="ordered locus">Pnap_4313</name>
</gene>
<dbReference type="Proteomes" id="UP000000644">
    <property type="component" value="Plasmid pPNAP01"/>
</dbReference>
<keyword evidence="1" id="KW-0614">Plasmid</keyword>
<dbReference type="KEGG" id="pna:Pnap_4313"/>
<sequence length="209" mass="22849">MAAKRINPIFPRFGIGRARVVKLKKIKPSMPAGTVEDVFWRDYDIPPNGPMAYVEKPTYVQKTFWAFMFCSVVASSMYVGFRSSQIHWPALIAALDGQALEPTKPSLQSARPNATLAPVASQEPASSQAMAARESVTYPTPLPLGYGPEINADVNALALKGPINDALNQGADEEPISVDLVARVNKKVSMKNIQDDTVTLDRFSTKQIE</sequence>
<evidence type="ECO:0000313" key="1">
    <source>
        <dbReference type="EMBL" id="ABM39595.1"/>
    </source>
</evidence>
<reference evidence="2" key="1">
    <citation type="journal article" date="2009" name="Environ. Microbiol.">
        <title>The genome of Polaromonas naphthalenivorans strain CJ2, isolated from coal tar-contaminated sediment, reveals physiological and metabolic versatility and evolution through extensive horizontal gene transfer.</title>
        <authorList>
            <person name="Yagi J.M."/>
            <person name="Sims D."/>
            <person name="Brettin T."/>
            <person name="Bruce D."/>
            <person name="Madsen E.L."/>
        </authorList>
    </citation>
    <scope>NUCLEOTIDE SEQUENCE [LARGE SCALE GENOMIC DNA]</scope>
    <source>
        <strain evidence="2">CJ2</strain>
        <plasmid evidence="2">Plasmid pPNAP01</plasmid>
    </source>
</reference>
<protein>
    <submittedName>
        <fullName evidence="1">Uncharacterized protein</fullName>
    </submittedName>
</protein>
<dbReference type="HOGENOM" id="CLU_1314470_0_0_4"/>
<dbReference type="AlphaFoldDB" id="A1VVB7"/>
<keyword evidence="2" id="KW-1185">Reference proteome</keyword>
<organism evidence="1 2">
    <name type="scientific">Polaromonas naphthalenivorans (strain CJ2)</name>
    <dbReference type="NCBI Taxonomy" id="365044"/>
    <lineage>
        <taxon>Bacteria</taxon>
        <taxon>Pseudomonadati</taxon>
        <taxon>Pseudomonadota</taxon>
        <taxon>Betaproteobacteria</taxon>
        <taxon>Burkholderiales</taxon>
        <taxon>Comamonadaceae</taxon>
        <taxon>Polaromonas</taxon>
    </lineage>
</organism>
<accession>A1VVB7</accession>
<geneLocation type="plasmid" evidence="1 2">
    <name>pPNAP01</name>
</geneLocation>
<proteinExistence type="predicted"/>
<dbReference type="EMBL" id="CP000530">
    <property type="protein sequence ID" value="ABM39595.1"/>
    <property type="molecule type" value="Genomic_DNA"/>
</dbReference>
<evidence type="ECO:0000313" key="2">
    <source>
        <dbReference type="Proteomes" id="UP000000644"/>
    </source>
</evidence>
<dbReference type="RefSeq" id="WP_011797968.1">
    <property type="nucleotide sequence ID" value="NC_008757.1"/>
</dbReference>
<name>A1VVB7_POLNA</name>